<comment type="catalytic activity">
    <reaction evidence="1">
        <text>RNA(n) + a ribonucleoside 5'-triphosphate = RNA(n+1) + diphosphate</text>
        <dbReference type="Rhea" id="RHEA:21248"/>
        <dbReference type="Rhea" id="RHEA-COMP:14527"/>
        <dbReference type="Rhea" id="RHEA-COMP:17342"/>
        <dbReference type="ChEBI" id="CHEBI:33019"/>
        <dbReference type="ChEBI" id="CHEBI:61557"/>
        <dbReference type="ChEBI" id="CHEBI:140395"/>
        <dbReference type="EC" id="2.7.7.48"/>
    </reaction>
</comment>
<keyword evidence="1" id="KW-0696">RNA-directed RNA polymerase</keyword>
<comment type="similarity">
    <text evidence="1">Belongs to the RdRP family.</text>
</comment>
<dbReference type="Proteomes" id="UP000799118">
    <property type="component" value="Unassembled WGS sequence"/>
</dbReference>
<keyword evidence="1" id="KW-0694">RNA-binding</keyword>
<sequence length="1234" mass="141126">MEVYMKNIDESVTKFDVIRELASIFHSPDYDEYCDSDEPMNFDVFLYGGKDDERPHLGSGALTLPTTEIAEKFLEDYGQRRYGLPPSQCWLGEQRIKFSESRHEPRNDILEKINRIPYKDPAIAEDEDERRMIVESGVINIHKIQFGWLTLDDIFSIEWEHSCLPIGHLMFNLDPAEILVTTAVNLSMSAVIRIRLTSIKSWSLHIHRDSQVSEPIVYMILYHPPSFETQTEWTLNRRVSHLPLEGHEIVAPYTSETIRLVCKSERDLALFQELYHNAQSRQRKGVIQSWHQAIDRCNIFTPTAIAQVESFVRQLDWNVAFQVESLVRWLLVDVREMISLIPEIRAFIRLKGSEYTAAMLREFAIKMRSRRLESNEKWDSIEQCFTSAAKNHARREAEKEEKRSKNSCAGTPPRSDSTSEKSLFTSYHVTITPTSYYPEGPFTERSNSVIRKFDASKHECFLKVRFVDEGSVKYRYDRNIDGEIYIRSRFGRFMSEAGLVIAGRKFYFLAYTQSSLKEHTVWFLKPFTDALKGKVDTLSIINGIGTFAGELRRCPALYGARISQAFTSTEASTVEVEETIFIQDIETADGEYNFTDGVGTMSQEFSRQVYQELRATRRRRTCNLIDATAPALQIRTGGYKGMLSLDYKLQGKVICVRPSMRKFSSIDTRRIEVAQLFDHPFKLLLNRPLVMLLEDLGVPYKAFEELQDRAIEKTLIATKRLETAARLLETFGLGNSFRMTSIWLGLSRLGVDNLVQPESFHQSMLEYACHHILRDLKNHTRIPIEGAWSLVGVADIHQYLCEREVFAAVKPADGPVQYLSGNVLITRSPVSHPGDVQLARAIGKPPPGSCFEHEPLINTLVFSTKGSRPMPSMLGGGDLDGDTYNVIPLDLHPDLQPKKFYEPAKYSRPDRKYLEQECTMDDVADFIMEYINSDLIGLIASRWLIIADQNISGVFHEDCLKLSQLHSDAVDYPKTGQPVDPSEVPKLHFSPRPDWSAFENVNPDSSQYYKSKRAVGRLFRRVTLPAVEDNVLIPPKMKTKALPVISDSSTFVQEDDLYRLCQQRLVSLGISVDEQDTDIAQIYQDYVLKFLDISTCCSLSSKTILTEEEVILGIIAAKTSNIKTRRLKMAKMRDDTQFLVKNTRAKITGVFTAEDECDLREICGKAWSAWVFSRKLAVQAGTRSFQYVCLGLLLSSIKELEEDEDEARRGLKRKHSVEGIFDEKRSRYTESKDL</sequence>
<feature type="compositionally biased region" description="Basic and acidic residues" evidence="2">
    <location>
        <begin position="394"/>
        <end position="404"/>
    </location>
</feature>
<reference evidence="4" key="1">
    <citation type="journal article" date="2019" name="Environ. Microbiol.">
        <title>Fungal ecological strategies reflected in gene transcription - a case study of two litter decomposers.</title>
        <authorList>
            <person name="Barbi F."/>
            <person name="Kohler A."/>
            <person name="Barry K."/>
            <person name="Baskaran P."/>
            <person name="Daum C."/>
            <person name="Fauchery L."/>
            <person name="Ihrmark K."/>
            <person name="Kuo A."/>
            <person name="LaButti K."/>
            <person name="Lipzen A."/>
            <person name="Morin E."/>
            <person name="Grigoriev I.V."/>
            <person name="Henrissat B."/>
            <person name="Lindahl B."/>
            <person name="Martin F."/>
        </authorList>
    </citation>
    <scope>NUCLEOTIDE SEQUENCE</scope>
    <source>
        <strain evidence="4">JB14</strain>
    </source>
</reference>
<evidence type="ECO:0000256" key="2">
    <source>
        <dbReference type="SAM" id="MobiDB-lite"/>
    </source>
</evidence>
<dbReference type="InterPro" id="IPR007855">
    <property type="entry name" value="RDRP"/>
</dbReference>
<dbReference type="EC" id="2.7.7.48" evidence="1"/>
<organism evidence="4 5">
    <name type="scientific">Gymnopus androsaceus JB14</name>
    <dbReference type="NCBI Taxonomy" id="1447944"/>
    <lineage>
        <taxon>Eukaryota</taxon>
        <taxon>Fungi</taxon>
        <taxon>Dikarya</taxon>
        <taxon>Basidiomycota</taxon>
        <taxon>Agaricomycotina</taxon>
        <taxon>Agaricomycetes</taxon>
        <taxon>Agaricomycetidae</taxon>
        <taxon>Agaricales</taxon>
        <taxon>Marasmiineae</taxon>
        <taxon>Omphalotaceae</taxon>
        <taxon>Gymnopus</taxon>
    </lineage>
</organism>
<evidence type="ECO:0000259" key="3">
    <source>
        <dbReference type="Pfam" id="PF05183"/>
    </source>
</evidence>
<keyword evidence="1" id="KW-0808">Transferase</keyword>
<dbReference type="InterPro" id="IPR057596">
    <property type="entry name" value="RDRP_core"/>
</dbReference>
<feature type="domain" description="RDRP core" evidence="3">
    <location>
        <begin position="431"/>
        <end position="1022"/>
    </location>
</feature>
<evidence type="ECO:0000313" key="5">
    <source>
        <dbReference type="Proteomes" id="UP000799118"/>
    </source>
</evidence>
<accession>A0A6A4I7V7</accession>
<gene>
    <name evidence="4" type="ORF">BT96DRAFT_852295</name>
</gene>
<dbReference type="Pfam" id="PF05183">
    <property type="entry name" value="RdRP"/>
    <property type="match status" value="1"/>
</dbReference>
<keyword evidence="1" id="KW-0548">Nucleotidyltransferase</keyword>
<evidence type="ECO:0000313" key="4">
    <source>
        <dbReference type="EMBL" id="KAE9406050.1"/>
    </source>
</evidence>
<protein>
    <recommendedName>
        <fullName evidence="1">RNA-dependent RNA polymerase</fullName>
        <ecNumber evidence="1">2.7.7.48</ecNumber>
    </recommendedName>
</protein>
<keyword evidence="5" id="KW-1185">Reference proteome</keyword>
<evidence type="ECO:0000256" key="1">
    <source>
        <dbReference type="RuleBase" id="RU363098"/>
    </source>
</evidence>
<dbReference type="PANTHER" id="PTHR23079:SF55">
    <property type="entry name" value="RNA-DIRECTED RNA POLYMERASE"/>
    <property type="match status" value="1"/>
</dbReference>
<dbReference type="AlphaFoldDB" id="A0A6A4I7V7"/>
<dbReference type="EMBL" id="ML769405">
    <property type="protein sequence ID" value="KAE9406050.1"/>
    <property type="molecule type" value="Genomic_DNA"/>
</dbReference>
<feature type="region of interest" description="Disordered" evidence="2">
    <location>
        <begin position="392"/>
        <end position="421"/>
    </location>
</feature>
<dbReference type="GO" id="GO:0030422">
    <property type="term" value="P:siRNA processing"/>
    <property type="evidence" value="ECO:0007669"/>
    <property type="project" value="TreeGrafter"/>
</dbReference>
<name>A0A6A4I7V7_9AGAR</name>
<dbReference type="PANTHER" id="PTHR23079">
    <property type="entry name" value="RNA-DEPENDENT RNA POLYMERASE"/>
    <property type="match status" value="1"/>
</dbReference>
<dbReference type="GO" id="GO:0003968">
    <property type="term" value="F:RNA-directed RNA polymerase activity"/>
    <property type="evidence" value="ECO:0007669"/>
    <property type="project" value="UniProtKB-KW"/>
</dbReference>
<dbReference type="OrthoDB" id="6513042at2759"/>
<dbReference type="GO" id="GO:0031380">
    <property type="term" value="C:nuclear RNA-directed RNA polymerase complex"/>
    <property type="evidence" value="ECO:0007669"/>
    <property type="project" value="TreeGrafter"/>
</dbReference>
<proteinExistence type="inferred from homology"/>
<dbReference type="GO" id="GO:0003723">
    <property type="term" value="F:RNA binding"/>
    <property type="evidence" value="ECO:0007669"/>
    <property type="project" value="UniProtKB-KW"/>
</dbReference>